<dbReference type="Proteomes" id="UP001430306">
    <property type="component" value="Unassembled WGS sequence"/>
</dbReference>
<sequence length="250" mass="27313">MKTVDWMGSSRSDVKSIAVVLGMFVMVVASYSKVDAAVVTRTITFDDGVDFDVDGDSLESGESAYVIDGMRFRISEGATFLYAQNDSNFYWSGQNDSSSTSLGSEAGSGLEFTLDLVDPALGSTFTMRSITLIGFSTSNAQDQNRSVMFRGSKADPSDDVTYLTPLFDTSRRDALVINFDNLPEDFSNLISLSWNQGPTFRAHQFDNVVFTASAVPEPGSLVMMLMLSLVGVARRFPLLSNSIFRRLLPS</sequence>
<dbReference type="EMBL" id="JAJKFW010000025">
    <property type="protein sequence ID" value="MCC9644134.1"/>
    <property type="molecule type" value="Genomic_DNA"/>
</dbReference>
<evidence type="ECO:0000313" key="2">
    <source>
        <dbReference type="EMBL" id="MCC9644134.1"/>
    </source>
</evidence>
<accession>A0ABS8NKP3</accession>
<protein>
    <submittedName>
        <fullName evidence="2">PEP-CTERM sorting domain-containing protein</fullName>
    </submittedName>
</protein>
<proteinExistence type="predicted"/>
<feature type="domain" description="Ice-binding protein C-terminal" evidence="1">
    <location>
        <begin position="214"/>
        <end position="235"/>
    </location>
</feature>
<evidence type="ECO:0000313" key="3">
    <source>
        <dbReference type="Proteomes" id="UP001430306"/>
    </source>
</evidence>
<name>A0ABS8NKP3_9BACT</name>
<dbReference type="Pfam" id="PF07589">
    <property type="entry name" value="PEP-CTERM"/>
    <property type="match status" value="1"/>
</dbReference>
<organism evidence="2 3">
    <name type="scientific">Rhodopirellula halodulae</name>
    <dbReference type="NCBI Taxonomy" id="2894198"/>
    <lineage>
        <taxon>Bacteria</taxon>
        <taxon>Pseudomonadati</taxon>
        <taxon>Planctomycetota</taxon>
        <taxon>Planctomycetia</taxon>
        <taxon>Pirellulales</taxon>
        <taxon>Pirellulaceae</taxon>
        <taxon>Rhodopirellula</taxon>
    </lineage>
</organism>
<reference evidence="2" key="1">
    <citation type="submission" date="2021-11" db="EMBL/GenBank/DDBJ databases">
        <title>Genome sequence.</title>
        <authorList>
            <person name="Sun Q."/>
        </authorList>
    </citation>
    <scope>NUCLEOTIDE SEQUENCE</scope>
    <source>
        <strain evidence="2">JC740</strain>
    </source>
</reference>
<comment type="caution">
    <text evidence="2">The sequence shown here is derived from an EMBL/GenBank/DDBJ whole genome shotgun (WGS) entry which is preliminary data.</text>
</comment>
<dbReference type="RefSeq" id="WP_230275244.1">
    <property type="nucleotide sequence ID" value="NZ_JAJKFW010000025.1"/>
</dbReference>
<evidence type="ECO:0000259" key="1">
    <source>
        <dbReference type="Pfam" id="PF07589"/>
    </source>
</evidence>
<gene>
    <name evidence="2" type="ORF">LOC71_17775</name>
</gene>
<dbReference type="InterPro" id="IPR013424">
    <property type="entry name" value="Ice-binding_C"/>
</dbReference>
<keyword evidence="3" id="KW-1185">Reference proteome</keyword>